<dbReference type="SUPFAM" id="SSF56601">
    <property type="entry name" value="beta-lactamase/transpeptidase-like"/>
    <property type="match status" value="1"/>
</dbReference>
<dbReference type="PANTHER" id="PTHR46825:SF15">
    <property type="entry name" value="BETA-LACTAMASE-RELATED DOMAIN-CONTAINING PROTEIN"/>
    <property type="match status" value="1"/>
</dbReference>
<evidence type="ECO:0000259" key="3">
    <source>
        <dbReference type="Pfam" id="PF11954"/>
    </source>
</evidence>
<evidence type="ECO:0000313" key="4">
    <source>
        <dbReference type="EMBL" id="RAI03519.1"/>
    </source>
</evidence>
<dbReference type="PANTHER" id="PTHR46825">
    <property type="entry name" value="D-ALANYL-D-ALANINE-CARBOXYPEPTIDASE/ENDOPEPTIDASE AMPH"/>
    <property type="match status" value="1"/>
</dbReference>
<dbReference type="EMBL" id="QHHQ01000001">
    <property type="protein sequence ID" value="RAI03519.1"/>
    <property type="molecule type" value="Genomic_DNA"/>
</dbReference>
<protein>
    <submittedName>
        <fullName evidence="4">Serine hydrolase</fullName>
    </submittedName>
</protein>
<keyword evidence="5" id="KW-1185">Reference proteome</keyword>
<reference evidence="4 5" key="1">
    <citation type="submission" date="2018-05" db="EMBL/GenBank/DDBJ databases">
        <title>Acuticoccus sediminis sp. nov., isolated from deep-sea sediment of Indian Ocean.</title>
        <authorList>
            <person name="Liu X."/>
            <person name="Lai Q."/>
            <person name="Du Y."/>
            <person name="Sun F."/>
            <person name="Zhang X."/>
            <person name="Wang S."/>
            <person name="Shao Z."/>
        </authorList>
    </citation>
    <scope>NUCLEOTIDE SEQUENCE [LARGE SCALE GENOMIC DNA]</scope>
    <source>
        <strain evidence="4 5">PTG4-2</strain>
    </source>
</reference>
<feature type="signal peptide" evidence="1">
    <location>
        <begin position="1"/>
        <end position="30"/>
    </location>
</feature>
<dbReference type="InterPro" id="IPR050491">
    <property type="entry name" value="AmpC-like"/>
</dbReference>
<dbReference type="InterPro" id="IPR012338">
    <property type="entry name" value="Beta-lactam/transpept-like"/>
</dbReference>
<evidence type="ECO:0000256" key="1">
    <source>
        <dbReference type="SAM" id="SignalP"/>
    </source>
</evidence>
<dbReference type="Gene3D" id="3.40.710.10">
    <property type="entry name" value="DD-peptidase/beta-lactamase superfamily"/>
    <property type="match status" value="1"/>
</dbReference>
<dbReference type="GO" id="GO:0016787">
    <property type="term" value="F:hydrolase activity"/>
    <property type="evidence" value="ECO:0007669"/>
    <property type="project" value="UniProtKB-KW"/>
</dbReference>
<comment type="caution">
    <text evidence="4">The sequence shown here is derived from an EMBL/GenBank/DDBJ whole genome shotgun (WGS) entry which is preliminary data.</text>
</comment>
<evidence type="ECO:0000313" key="5">
    <source>
        <dbReference type="Proteomes" id="UP000249590"/>
    </source>
</evidence>
<sequence length="532" mass="56759">MPWRRLYFSRCRIQFASLLLSMGLATLAVAQATADERTIGSFDSATSESIRAAIPKLETYIEALIEADAVPGLAVAIVSGDQVYLNGFGVREAGAPEHVDADTVFQIASLSKPISSTIVAALMSDGAFDWDTRISQIDPSFQLFEPYPTANVTVSDLLSHRSGLPGLVGDELLAYGFDRATILRRLRLVRPAYSFRGGYEYSNSGFTEGAVAAAAAVGLAWEEAAETLLFGPLGMASTSMRYGDYLARGNRAELHVRYDDRWQALVKHDTDAQAPAGGVSTSVRDLARWMTLVLGNGVIDGRRLAPEDALAASHAALSHIGSDPIGGEPVFYGLGWALIYGNNGRVWTHAGALTAGARSLATFYPDKGFAIAVLSNAHPTGAPEAVVDRFVDLVLSGGDGPDTIETWNGIYASMVPESPSAKDYGSLPQWLSPPLSPQAYVGTYHNAYVGTAVVTASDDGILNLALGPEGGLQRPLRHFNRDQFTFFLLEEVPDTPFGISFQIGAQGVATSMNIDDITDSGFGRLERVGDAP</sequence>
<dbReference type="AlphaFoldDB" id="A0A8B2P4K7"/>
<gene>
    <name evidence="4" type="ORF">DLJ53_03210</name>
</gene>
<keyword evidence="1" id="KW-0732">Signal</keyword>
<keyword evidence="4" id="KW-0378">Hydrolase</keyword>
<dbReference type="InterPro" id="IPR001466">
    <property type="entry name" value="Beta-lactam-related"/>
</dbReference>
<dbReference type="Pfam" id="PF11954">
    <property type="entry name" value="DUF3471"/>
    <property type="match status" value="1"/>
</dbReference>
<dbReference type="InterPro" id="IPR021860">
    <property type="entry name" value="Peptidase_S12_Pab87-rel_C"/>
</dbReference>
<dbReference type="Proteomes" id="UP000249590">
    <property type="component" value="Unassembled WGS sequence"/>
</dbReference>
<feature type="chain" id="PRO_5032551481" evidence="1">
    <location>
        <begin position="31"/>
        <end position="532"/>
    </location>
</feature>
<proteinExistence type="predicted"/>
<dbReference type="Gene3D" id="2.40.128.600">
    <property type="match status" value="1"/>
</dbReference>
<evidence type="ECO:0000259" key="2">
    <source>
        <dbReference type="Pfam" id="PF00144"/>
    </source>
</evidence>
<name>A0A8B2P4K7_9HYPH</name>
<organism evidence="4 5">
    <name type="scientific">Acuticoccus sediminis</name>
    <dbReference type="NCBI Taxonomy" id="2184697"/>
    <lineage>
        <taxon>Bacteria</taxon>
        <taxon>Pseudomonadati</taxon>
        <taxon>Pseudomonadota</taxon>
        <taxon>Alphaproteobacteria</taxon>
        <taxon>Hyphomicrobiales</taxon>
        <taxon>Amorphaceae</taxon>
        <taxon>Acuticoccus</taxon>
    </lineage>
</organism>
<accession>A0A8B2P4K7</accession>
<dbReference type="Pfam" id="PF00144">
    <property type="entry name" value="Beta-lactamase"/>
    <property type="match status" value="1"/>
</dbReference>
<feature type="domain" description="Peptidase S12 Pab87-related C-terminal" evidence="3">
    <location>
        <begin position="433"/>
        <end position="515"/>
    </location>
</feature>
<feature type="domain" description="Beta-lactamase-related" evidence="2">
    <location>
        <begin position="58"/>
        <end position="394"/>
    </location>
</feature>